<accession>A0A212JSP5</accession>
<feature type="domain" description="Activator of Hsp90 ATPase homologue 1/2-like C-terminal" evidence="2">
    <location>
        <begin position="19"/>
        <end position="158"/>
    </location>
</feature>
<comment type="similarity">
    <text evidence="1">Belongs to the AHA1 family.</text>
</comment>
<dbReference type="Pfam" id="PF08327">
    <property type="entry name" value="AHSA1"/>
    <property type="match status" value="1"/>
</dbReference>
<dbReference type="Gene3D" id="3.30.530.20">
    <property type="match status" value="1"/>
</dbReference>
<proteinExistence type="inferred from homology"/>
<dbReference type="InterPro" id="IPR023393">
    <property type="entry name" value="START-like_dom_sf"/>
</dbReference>
<name>A0A212JSP5_9PROT</name>
<dbReference type="SUPFAM" id="SSF55961">
    <property type="entry name" value="Bet v1-like"/>
    <property type="match status" value="1"/>
</dbReference>
<evidence type="ECO:0000256" key="1">
    <source>
        <dbReference type="ARBA" id="ARBA00006817"/>
    </source>
</evidence>
<dbReference type="CDD" id="cd08895">
    <property type="entry name" value="SRPBCC_CalC_Aha1-like_2"/>
    <property type="match status" value="1"/>
</dbReference>
<protein>
    <submittedName>
        <fullName evidence="3">Activator of Hsp90 ATPase 1 family protein</fullName>
    </submittedName>
</protein>
<evidence type="ECO:0000259" key="2">
    <source>
        <dbReference type="Pfam" id="PF08327"/>
    </source>
</evidence>
<dbReference type="InterPro" id="IPR013538">
    <property type="entry name" value="ASHA1/2-like_C"/>
</dbReference>
<sequence length="159" mass="17221">MTANIGDGRTDSATRFIAASADVIYRAFVDPKTWPQWLPPDGMTGQIYEFDARPGGTYKMALTYRGDHPSAGKTSDDTDVVEGRFAELVPNHRVVQIVTFQSDDPAFAGEMRMTWSLSPAAGGTDVSIIAENVPIGISKADHDVGLRSTLENLARFVEG</sequence>
<organism evidence="3">
    <name type="scientific">uncultured Alphaproteobacteria bacterium</name>
    <dbReference type="NCBI Taxonomy" id="91750"/>
    <lineage>
        <taxon>Bacteria</taxon>
        <taxon>Pseudomonadati</taxon>
        <taxon>Pseudomonadota</taxon>
        <taxon>Alphaproteobacteria</taxon>
        <taxon>environmental samples</taxon>
    </lineage>
</organism>
<dbReference type="EMBL" id="FLUO01000001">
    <property type="protein sequence ID" value="SBW02469.1"/>
    <property type="molecule type" value="Genomic_DNA"/>
</dbReference>
<reference evidence="3" key="1">
    <citation type="submission" date="2016-04" db="EMBL/GenBank/DDBJ databases">
        <authorList>
            <person name="Evans L.H."/>
            <person name="Alamgir A."/>
            <person name="Owens N."/>
            <person name="Weber N.D."/>
            <person name="Virtaneva K."/>
            <person name="Barbian K."/>
            <person name="Babar A."/>
            <person name="Rosenke K."/>
        </authorList>
    </citation>
    <scope>NUCLEOTIDE SEQUENCE</scope>
    <source>
        <strain evidence="3">86</strain>
    </source>
</reference>
<gene>
    <name evidence="3" type="ORF">KL86APRO_11596</name>
</gene>
<evidence type="ECO:0000313" key="3">
    <source>
        <dbReference type="EMBL" id="SBW02469.1"/>
    </source>
</evidence>
<dbReference type="AlphaFoldDB" id="A0A212JSP5"/>